<dbReference type="SUPFAM" id="SSF51182">
    <property type="entry name" value="RmlC-like cupins"/>
    <property type="match status" value="1"/>
</dbReference>
<dbReference type="PANTHER" id="PTHR33387:SF3">
    <property type="entry name" value="DUF985 DOMAIN-CONTAINING PROTEIN"/>
    <property type="match status" value="1"/>
</dbReference>
<dbReference type="InterPro" id="IPR009327">
    <property type="entry name" value="Cupin_DUF985"/>
</dbReference>
<organism evidence="2 3">
    <name type="scientific">Nocardioides marinquilinus</name>
    <dbReference type="NCBI Taxonomy" id="1210400"/>
    <lineage>
        <taxon>Bacteria</taxon>
        <taxon>Bacillati</taxon>
        <taxon>Actinomycetota</taxon>
        <taxon>Actinomycetes</taxon>
        <taxon>Propionibacteriales</taxon>
        <taxon>Nocardioidaceae</taxon>
        <taxon>Nocardioides</taxon>
    </lineage>
</organism>
<dbReference type="PANTHER" id="PTHR33387">
    <property type="entry name" value="RMLC-LIKE JELLY ROLL FOLD PROTEIN"/>
    <property type="match status" value="1"/>
</dbReference>
<proteinExistence type="predicted"/>
<name>A0ABP9PY76_9ACTN</name>
<dbReference type="InterPro" id="IPR011051">
    <property type="entry name" value="RmlC_Cupin_sf"/>
</dbReference>
<dbReference type="EMBL" id="BAABKG010000004">
    <property type="protein sequence ID" value="GAA5152685.1"/>
    <property type="molecule type" value="Genomic_DNA"/>
</dbReference>
<accession>A0ABP9PY76</accession>
<dbReference type="RefSeq" id="WP_345461110.1">
    <property type="nucleotide sequence ID" value="NZ_BAABKG010000004.1"/>
</dbReference>
<dbReference type="Pfam" id="PF06172">
    <property type="entry name" value="Cupin_5"/>
    <property type="match status" value="1"/>
</dbReference>
<dbReference type="Proteomes" id="UP001500221">
    <property type="component" value="Unassembled WGS sequence"/>
</dbReference>
<evidence type="ECO:0000313" key="2">
    <source>
        <dbReference type="EMBL" id="GAA5152685.1"/>
    </source>
</evidence>
<dbReference type="InterPro" id="IPR039935">
    <property type="entry name" value="YML079W-like"/>
</dbReference>
<feature type="domain" description="DUF985" evidence="1">
    <location>
        <begin position="147"/>
        <end position="281"/>
    </location>
</feature>
<keyword evidence="3" id="KW-1185">Reference proteome</keyword>
<gene>
    <name evidence="2" type="ORF">GCM10023340_33410</name>
</gene>
<dbReference type="InterPro" id="IPR014710">
    <property type="entry name" value="RmlC-like_jellyroll"/>
</dbReference>
<protein>
    <recommendedName>
        <fullName evidence="1">DUF985 domain-containing protein</fullName>
    </recommendedName>
</protein>
<comment type="caution">
    <text evidence="2">The sequence shown here is derived from an EMBL/GenBank/DDBJ whole genome shotgun (WGS) entry which is preliminary data.</text>
</comment>
<evidence type="ECO:0000313" key="3">
    <source>
        <dbReference type="Proteomes" id="UP001500221"/>
    </source>
</evidence>
<evidence type="ECO:0000259" key="1">
    <source>
        <dbReference type="Pfam" id="PF06172"/>
    </source>
</evidence>
<reference evidence="3" key="1">
    <citation type="journal article" date="2019" name="Int. J. Syst. Evol. Microbiol.">
        <title>The Global Catalogue of Microorganisms (GCM) 10K type strain sequencing project: providing services to taxonomists for standard genome sequencing and annotation.</title>
        <authorList>
            <consortium name="The Broad Institute Genomics Platform"/>
            <consortium name="The Broad Institute Genome Sequencing Center for Infectious Disease"/>
            <person name="Wu L."/>
            <person name="Ma J."/>
        </authorList>
    </citation>
    <scope>NUCLEOTIDE SEQUENCE [LARGE SCALE GENOMIC DNA]</scope>
    <source>
        <strain evidence="3">JCM 18459</strain>
    </source>
</reference>
<sequence length="281" mass="29980">MRLLWTLTGAGLLLAAWLFWSSPTVDFDGAGVDDEATVPCEPLGPTPRGDGEAPFRYAGDLLTPEQSSIASDWVEAETRNSDDPDAERRLIETSVLAACEDARTDRQTELGLVALLVTGSGVVLATRLLAGAPAGPRRQRDDGGYTVAETLALEPHPEGGSYRRTWASPVTVTLPDGRERPTATLIWFSLAAGEASAWHRVASDELWLAHAGRVVLELGGDGEAPEPGERVVLDADDLTHVGAAQALVPADTWQRTVPTDADALVRCLVSPGFDFDDFELA</sequence>
<dbReference type="Gene3D" id="2.60.120.10">
    <property type="entry name" value="Jelly Rolls"/>
    <property type="match status" value="1"/>
</dbReference>
<dbReference type="CDD" id="cd06121">
    <property type="entry name" value="cupin_YML079wp"/>
    <property type="match status" value="1"/>
</dbReference>